<accession>A0ABR9KCP2</accession>
<name>A0ABR9KCP2_9ACTN</name>
<dbReference type="Proteomes" id="UP000661607">
    <property type="component" value="Unassembled WGS sequence"/>
</dbReference>
<sequence length="44" mass="4920">MLHEKLASLLTHAPTSGISDELEHRRYEEGMGVRGGNSNPMKLR</sequence>
<dbReference type="EMBL" id="JADBEF010000001">
    <property type="protein sequence ID" value="MBE1559771.1"/>
    <property type="molecule type" value="Genomic_DNA"/>
</dbReference>
<reference evidence="2 3" key="1">
    <citation type="submission" date="2020-10" db="EMBL/GenBank/DDBJ databases">
        <title>Sequencing the genomes of 1000 actinobacteria strains.</title>
        <authorList>
            <person name="Klenk H.-P."/>
        </authorList>
    </citation>
    <scope>NUCLEOTIDE SEQUENCE [LARGE SCALE GENOMIC DNA]</scope>
    <source>
        <strain evidence="2 3">DSM 43748</strain>
    </source>
</reference>
<dbReference type="RefSeq" id="WP_264083155.1">
    <property type="nucleotide sequence ID" value="NZ_BAAASY010000049.1"/>
</dbReference>
<gene>
    <name evidence="2" type="ORF">H4W81_002550</name>
</gene>
<keyword evidence="3" id="KW-1185">Reference proteome</keyword>
<feature type="region of interest" description="Disordered" evidence="1">
    <location>
        <begin position="1"/>
        <end position="44"/>
    </location>
</feature>
<proteinExistence type="predicted"/>
<evidence type="ECO:0000313" key="3">
    <source>
        <dbReference type="Proteomes" id="UP000661607"/>
    </source>
</evidence>
<evidence type="ECO:0000256" key="1">
    <source>
        <dbReference type="SAM" id="MobiDB-lite"/>
    </source>
</evidence>
<comment type="caution">
    <text evidence="2">The sequence shown here is derived from an EMBL/GenBank/DDBJ whole genome shotgun (WGS) entry which is preliminary data.</text>
</comment>
<feature type="compositionally biased region" description="Basic and acidic residues" evidence="1">
    <location>
        <begin position="21"/>
        <end position="31"/>
    </location>
</feature>
<evidence type="ECO:0000313" key="2">
    <source>
        <dbReference type="EMBL" id="MBE1559771.1"/>
    </source>
</evidence>
<organism evidence="2 3">
    <name type="scientific">Nonomuraea africana</name>
    <dbReference type="NCBI Taxonomy" id="46171"/>
    <lineage>
        <taxon>Bacteria</taxon>
        <taxon>Bacillati</taxon>
        <taxon>Actinomycetota</taxon>
        <taxon>Actinomycetes</taxon>
        <taxon>Streptosporangiales</taxon>
        <taxon>Streptosporangiaceae</taxon>
        <taxon>Nonomuraea</taxon>
    </lineage>
</organism>
<protein>
    <submittedName>
        <fullName evidence="2">Uncharacterized protein</fullName>
    </submittedName>
</protein>